<evidence type="ECO:0000313" key="4">
    <source>
        <dbReference type="Proteomes" id="UP000094256"/>
    </source>
</evidence>
<dbReference type="PANTHER" id="PTHR43569">
    <property type="entry name" value="AMIDOHYDROLASE"/>
    <property type="match status" value="1"/>
</dbReference>
<dbReference type="Gene3D" id="3.20.20.140">
    <property type="entry name" value="Metal-dependent hydrolases"/>
    <property type="match status" value="1"/>
</dbReference>
<keyword evidence="4" id="KW-1185">Reference proteome</keyword>
<dbReference type="STRING" id="1560345.AWL63_01830"/>
<gene>
    <name evidence="3" type="ORF">AWL63_01830</name>
</gene>
<name>A0A1B3Z654_9SPHN</name>
<dbReference type="SUPFAM" id="SSF51556">
    <property type="entry name" value="Metallo-dependent hydrolases"/>
    <property type="match status" value="1"/>
</dbReference>
<dbReference type="GO" id="GO:0016787">
    <property type="term" value="F:hydrolase activity"/>
    <property type="evidence" value="ECO:0007669"/>
    <property type="project" value="InterPro"/>
</dbReference>
<protein>
    <recommendedName>
        <fullName evidence="2">Amidohydrolase-related domain-containing protein</fullName>
    </recommendedName>
</protein>
<evidence type="ECO:0000256" key="1">
    <source>
        <dbReference type="ARBA" id="ARBA00038310"/>
    </source>
</evidence>
<dbReference type="EMBL" id="CP014168">
    <property type="protein sequence ID" value="AOH82902.1"/>
    <property type="molecule type" value="Genomic_DNA"/>
</dbReference>
<reference evidence="3 4" key="1">
    <citation type="submission" date="2016-01" db="EMBL/GenBank/DDBJ databases">
        <title>Complete genome and mega plasmid sequence of Sphingomonas panacis DCY99 elicits systemic resistance in rice to Xanthomonas oryzae.</title>
        <authorList>
            <person name="Kim Y.J."/>
            <person name="Yang D.C."/>
            <person name="Sing P."/>
        </authorList>
    </citation>
    <scope>NUCLEOTIDE SEQUENCE [LARGE SCALE GENOMIC DNA]</scope>
    <source>
        <strain evidence="3 4">DCY99</strain>
    </source>
</reference>
<dbReference type="Proteomes" id="UP000094256">
    <property type="component" value="Chromosome"/>
</dbReference>
<feature type="domain" description="Amidohydrolase-related" evidence="2">
    <location>
        <begin position="4"/>
        <end position="301"/>
    </location>
</feature>
<organism evidence="3 4">
    <name type="scientific">Sphingomonas panacis</name>
    <dbReference type="NCBI Taxonomy" id="1560345"/>
    <lineage>
        <taxon>Bacteria</taxon>
        <taxon>Pseudomonadati</taxon>
        <taxon>Pseudomonadota</taxon>
        <taxon>Alphaproteobacteria</taxon>
        <taxon>Sphingomonadales</taxon>
        <taxon>Sphingomonadaceae</taxon>
        <taxon>Sphingomonas</taxon>
    </lineage>
</organism>
<evidence type="ECO:0000259" key="2">
    <source>
        <dbReference type="Pfam" id="PF04909"/>
    </source>
</evidence>
<evidence type="ECO:0000313" key="3">
    <source>
        <dbReference type="EMBL" id="AOH82902.1"/>
    </source>
</evidence>
<dbReference type="AlphaFoldDB" id="A0A1B3Z654"/>
<sequence>MRLYDSHAHLVSDDIARYPRNPIKLAPTENVSGTYTPFGPGTIGKPGGMHGPDPINEKPTAEQMHAWMEEENVVGIAAVQKGMIYRTDNSYIVDAADIFPDQMRAVIIVDPQAPETPGMVQDLAKRGIVGIRFFGVGIKDKKSWLSAPESIEVWSLADQLGLVVDIEAPGVGGEILIPVIEAMADRFPSLPIVLDHLFMPVVTDADFGLGENFAGFTKRDNISVKFTSLSMDVIREQGISPEEVLRRAVDLYGPDKVMWGSDIGTSSGTYKEMIARAIASTALLNEDERRKVLHDTGRRIFTGWHRDD</sequence>
<dbReference type="PANTHER" id="PTHR43569:SF2">
    <property type="entry name" value="AMIDOHYDROLASE-RELATED DOMAIN-CONTAINING PROTEIN"/>
    <property type="match status" value="1"/>
</dbReference>
<proteinExistence type="inferred from homology"/>
<dbReference type="KEGG" id="span:AWL63_01830"/>
<dbReference type="InterPro" id="IPR052350">
    <property type="entry name" value="Metallo-dep_Lactonases"/>
</dbReference>
<comment type="similarity">
    <text evidence="1">Belongs to the metallo-dependent hydrolases superfamily.</text>
</comment>
<dbReference type="InterPro" id="IPR006680">
    <property type="entry name" value="Amidohydro-rel"/>
</dbReference>
<dbReference type="InterPro" id="IPR032466">
    <property type="entry name" value="Metal_Hydrolase"/>
</dbReference>
<dbReference type="Pfam" id="PF04909">
    <property type="entry name" value="Amidohydro_2"/>
    <property type="match status" value="1"/>
</dbReference>
<accession>A0A1B3Z654</accession>
<dbReference type="OrthoDB" id="9787654at2"/>